<dbReference type="CDD" id="cd12148">
    <property type="entry name" value="fungal_TF_MHR"/>
    <property type="match status" value="1"/>
</dbReference>
<keyword evidence="1" id="KW-0539">Nucleus</keyword>
<evidence type="ECO:0000259" key="4">
    <source>
        <dbReference type="SMART" id="SM00906"/>
    </source>
</evidence>
<evidence type="ECO:0000256" key="3">
    <source>
        <dbReference type="SAM" id="MobiDB-lite"/>
    </source>
</evidence>
<gene>
    <name evidence="5" type="ORF">N7472_003748</name>
</gene>
<evidence type="ECO:0000313" key="5">
    <source>
        <dbReference type="EMBL" id="KAJ5207300.1"/>
    </source>
</evidence>
<evidence type="ECO:0000313" key="6">
    <source>
        <dbReference type="Proteomes" id="UP001150879"/>
    </source>
</evidence>
<dbReference type="SMART" id="SM00906">
    <property type="entry name" value="Fungal_trans"/>
    <property type="match status" value="1"/>
</dbReference>
<name>A0A9W9MTX1_9EURO</name>
<sequence length="961" mass="108895">MQPPQPCNCLGKTTEALNRFPDLSTSDNYRIPLDEVLSIGTDLVDRWELLHGCPVNTHLDAPMVQTMIDATIKTLTLYEAAVESILGGWGKETNGGGIDHSNPSSGHNGGTSDTKPAVVVTEVPVSFGVMQLDSQEKTMVARETLRHAATRLGEMLHDIEEDMGANPSERNEQAELGDIDQNTYMQRVLFYYESRNSSATVRRRTVIQQTSLTGMRSMPSTKAKIQIRSLQEKLEDYETTLKEVVNQIQGEPAEHIKDVLQKYNSNSDYVSNGMPDVSHDQTRSRRSSSPSSIGSLEAVDRVDEDLNLTKSSRATGYLGKSSEVTWMGRVEEETELRGRDQSPKSKPEDYTTEKIAPSEVNYHIDDLGIDAPGPVHMYWVPPQPLADHLFETYLHAVHPHFPIINKTLFSTQYRDFFDDISYAGDKWMAILNMIFAIATEYLYNSDESQRGNIKDHLFYLTRARMLSMDGDTLFEHPDLEQVQVEGLVAFHMLCTNQINRAWRISALAIRSATSLGINLKSSSQKMSGITKEIPCRVWWCLYMVEHTLGSMTGRATSISTDMYTAQLPLPFDEDHLSEPPASELLDDLDLREKRLNMAMTSPHLRHPERQQTEAALAGRLWLQTLPVNHSLYFLYFCDLTVLNQEIINRVYSVYSATISWEDIKSTIKRLKETVDAWLSNLPPRLDFTSMKDENQETYWAKTNLAFHYYSTHIMLGRPCLCRHNPNRSEEQRKRLDQRGFSHDMAVMTLESAMHTLDLLPDEPSSAHLYHVCPWWCFLHYIMQTAAVIILELSFGCVHMKNRESSLVQSAKKSVHWLYMMSKHCTASYRAWRLCESAVRRLVSSMGYDSSDMAAPPNKQSDDPLAPRTQLDKGVEGAYVLPYHAHDPSSTLPHGSRAVDHYNNDLDLTNSLASEFLTTPSTQEHTGGAANFPFDPISEEFIHYFFPSLDGEENMGGEDHTF</sequence>
<feature type="compositionally biased region" description="Polar residues" evidence="3">
    <location>
        <begin position="101"/>
        <end position="114"/>
    </location>
</feature>
<dbReference type="Pfam" id="PF04082">
    <property type="entry name" value="Fungal_trans"/>
    <property type="match status" value="1"/>
</dbReference>
<comment type="caution">
    <text evidence="5">The sequence shown here is derived from an EMBL/GenBank/DDBJ whole genome shotgun (WGS) entry which is preliminary data.</text>
</comment>
<proteinExistence type="predicted"/>
<dbReference type="PANTHER" id="PTHR47654">
    <property type="entry name" value="ZN(II)2CYS6 TRANSCRIPTION FACTOR (EUROFUNG)-RELATED"/>
    <property type="match status" value="1"/>
</dbReference>
<dbReference type="AlphaFoldDB" id="A0A9W9MTX1"/>
<feature type="region of interest" description="Disordered" evidence="3">
    <location>
        <begin position="329"/>
        <end position="351"/>
    </location>
</feature>
<reference evidence="5" key="2">
    <citation type="journal article" date="2023" name="IMA Fungus">
        <title>Comparative genomic study of the Penicillium genus elucidates a diverse pangenome and 15 lateral gene transfer events.</title>
        <authorList>
            <person name="Petersen C."/>
            <person name="Sorensen T."/>
            <person name="Nielsen M.R."/>
            <person name="Sondergaard T.E."/>
            <person name="Sorensen J.L."/>
            <person name="Fitzpatrick D.A."/>
            <person name="Frisvad J.C."/>
            <person name="Nielsen K.L."/>
        </authorList>
    </citation>
    <scope>NUCLEOTIDE SEQUENCE</scope>
    <source>
        <strain evidence="5">IBT 16849</strain>
    </source>
</reference>
<dbReference type="GO" id="GO:0003677">
    <property type="term" value="F:DNA binding"/>
    <property type="evidence" value="ECO:0007669"/>
    <property type="project" value="InterPro"/>
</dbReference>
<feature type="region of interest" description="Disordered" evidence="3">
    <location>
        <begin position="267"/>
        <end position="298"/>
    </location>
</feature>
<feature type="coiled-coil region" evidence="2">
    <location>
        <begin position="220"/>
        <end position="247"/>
    </location>
</feature>
<keyword evidence="2" id="KW-0175">Coiled coil</keyword>
<dbReference type="GO" id="GO:0006351">
    <property type="term" value="P:DNA-templated transcription"/>
    <property type="evidence" value="ECO:0007669"/>
    <property type="project" value="InterPro"/>
</dbReference>
<accession>A0A9W9MTX1</accession>
<protein>
    <submittedName>
        <fullName evidence="5">Transcription factor</fullName>
    </submittedName>
</protein>
<evidence type="ECO:0000256" key="1">
    <source>
        <dbReference type="ARBA" id="ARBA00023242"/>
    </source>
</evidence>
<feature type="region of interest" description="Disordered" evidence="3">
    <location>
        <begin position="849"/>
        <end position="868"/>
    </location>
</feature>
<keyword evidence="6" id="KW-1185">Reference proteome</keyword>
<dbReference type="GO" id="GO:0008270">
    <property type="term" value="F:zinc ion binding"/>
    <property type="evidence" value="ECO:0007669"/>
    <property type="project" value="InterPro"/>
</dbReference>
<dbReference type="InterPro" id="IPR007219">
    <property type="entry name" value="XnlR_reg_dom"/>
</dbReference>
<dbReference type="InterPro" id="IPR053230">
    <property type="entry name" value="Trans_reg_galc"/>
</dbReference>
<reference evidence="5" key="1">
    <citation type="submission" date="2022-11" db="EMBL/GenBank/DDBJ databases">
        <authorList>
            <person name="Petersen C."/>
        </authorList>
    </citation>
    <scope>NUCLEOTIDE SEQUENCE</scope>
    <source>
        <strain evidence="5">IBT 16849</strain>
    </source>
</reference>
<evidence type="ECO:0000256" key="2">
    <source>
        <dbReference type="SAM" id="Coils"/>
    </source>
</evidence>
<dbReference type="EMBL" id="JAPQKP010000002">
    <property type="protein sequence ID" value="KAJ5207300.1"/>
    <property type="molecule type" value="Genomic_DNA"/>
</dbReference>
<organism evidence="5 6">
    <name type="scientific">Penicillium cf. griseofulvum</name>
    <dbReference type="NCBI Taxonomy" id="2972120"/>
    <lineage>
        <taxon>Eukaryota</taxon>
        <taxon>Fungi</taxon>
        <taxon>Dikarya</taxon>
        <taxon>Ascomycota</taxon>
        <taxon>Pezizomycotina</taxon>
        <taxon>Eurotiomycetes</taxon>
        <taxon>Eurotiomycetidae</taxon>
        <taxon>Eurotiales</taxon>
        <taxon>Aspergillaceae</taxon>
        <taxon>Penicillium</taxon>
    </lineage>
</organism>
<dbReference type="PANTHER" id="PTHR47654:SF3">
    <property type="entry name" value="ZN(II)2CYS6 TRANSCRIPTION FACTOR (EUROFUNG)"/>
    <property type="match status" value="1"/>
</dbReference>
<feature type="domain" description="Xylanolytic transcriptional activator regulatory" evidence="4">
    <location>
        <begin position="501"/>
        <end position="574"/>
    </location>
</feature>
<feature type="region of interest" description="Disordered" evidence="3">
    <location>
        <begin position="93"/>
        <end position="115"/>
    </location>
</feature>
<dbReference type="Proteomes" id="UP001150879">
    <property type="component" value="Unassembled WGS sequence"/>
</dbReference>